<feature type="domain" description="NXPE C-terminal" evidence="1">
    <location>
        <begin position="167"/>
        <end position="318"/>
    </location>
</feature>
<dbReference type="Pfam" id="PF06312">
    <property type="entry name" value="Neurexophilin"/>
    <property type="match status" value="1"/>
</dbReference>
<dbReference type="RefSeq" id="XP_006815958.1">
    <property type="nucleotide sequence ID" value="XM_006815895.1"/>
</dbReference>
<name>A0ABM0M7G7_SACKO</name>
<evidence type="ECO:0000313" key="2">
    <source>
        <dbReference type="Proteomes" id="UP000694865"/>
    </source>
</evidence>
<sequence>MSSDSLNKSTAGRVVDYGNGTYSVYFFAAWAGDAYVHIGLRFNREGVLFLENVIKNKEKLITYTANYTNGSVIDIRPCALVNEDAQTLPPVLQSCAADLPVPLSDGYWKDRSVFVSFVCKSQQWTKQQISTCLADKKLILCGDSTLMQIEHSLTPIRGIDIVSHFVYPRVGNVVVRFKNGVLESDLLDRIVQPNCSSSNFVIVLNFAFHYGAFTNRAYLERIYHARLAVQRLMLRCPTSKIVIKLLHPRDNIFIEQSIHSANWVFYDMNRIIRRVFGGIGVHFLDIWDMVLSSFENKTVHMPPTVIVQEVHLMLSYICPEMVT</sequence>
<dbReference type="InterPro" id="IPR026845">
    <property type="entry name" value="NXPH/NXPE"/>
</dbReference>
<proteinExistence type="predicted"/>
<dbReference type="PANTHER" id="PTHR16165:SF5">
    <property type="entry name" value="NXPE FAMILY MEMBER 3"/>
    <property type="match status" value="1"/>
</dbReference>
<protein>
    <submittedName>
        <fullName evidence="3">NXPE family member 3-like</fullName>
    </submittedName>
</protein>
<dbReference type="InterPro" id="IPR057106">
    <property type="entry name" value="NXPE4_C"/>
</dbReference>
<evidence type="ECO:0000259" key="1">
    <source>
        <dbReference type="Pfam" id="PF24536"/>
    </source>
</evidence>
<reference evidence="3" key="1">
    <citation type="submission" date="2025-08" db="UniProtKB">
        <authorList>
            <consortium name="RefSeq"/>
        </authorList>
    </citation>
    <scope>IDENTIFICATION</scope>
    <source>
        <tissue evidence="3">Testes</tissue>
    </source>
</reference>
<dbReference type="Proteomes" id="UP000694865">
    <property type="component" value="Unplaced"/>
</dbReference>
<evidence type="ECO:0000313" key="3">
    <source>
        <dbReference type="RefSeq" id="XP_006815958.1"/>
    </source>
</evidence>
<gene>
    <name evidence="3" type="primary">LOC102801048</name>
</gene>
<dbReference type="PANTHER" id="PTHR16165">
    <property type="entry name" value="NXPE FAMILY MEMBER"/>
    <property type="match status" value="1"/>
</dbReference>
<dbReference type="GeneID" id="102801048"/>
<keyword evidence="2" id="KW-1185">Reference proteome</keyword>
<accession>A0ABM0M7G7</accession>
<dbReference type="Pfam" id="PF24536">
    <property type="entry name" value="NXPE4_C"/>
    <property type="match status" value="1"/>
</dbReference>
<organism evidence="2 3">
    <name type="scientific">Saccoglossus kowalevskii</name>
    <name type="common">Acorn worm</name>
    <dbReference type="NCBI Taxonomy" id="10224"/>
    <lineage>
        <taxon>Eukaryota</taxon>
        <taxon>Metazoa</taxon>
        <taxon>Hemichordata</taxon>
        <taxon>Enteropneusta</taxon>
        <taxon>Harrimaniidae</taxon>
        <taxon>Saccoglossus</taxon>
    </lineage>
</organism>